<evidence type="ECO:0000256" key="1">
    <source>
        <dbReference type="ARBA" id="ARBA00001946"/>
    </source>
</evidence>
<dbReference type="InterPro" id="IPR023299">
    <property type="entry name" value="ATPase_P-typ_cyto_dom_N"/>
</dbReference>
<feature type="transmembrane region" description="Helical" evidence="15">
    <location>
        <begin position="484"/>
        <end position="504"/>
    </location>
</feature>
<evidence type="ECO:0000256" key="15">
    <source>
        <dbReference type="RuleBase" id="RU362033"/>
    </source>
</evidence>
<feature type="binding site" evidence="13">
    <location>
        <position position="121"/>
    </location>
    <ligand>
        <name>ATP</name>
        <dbReference type="ChEBI" id="CHEBI:30616"/>
    </ligand>
</feature>
<dbReference type="NCBIfam" id="TIGR01494">
    <property type="entry name" value="ATPase_P-type"/>
    <property type="match status" value="2"/>
</dbReference>
<feature type="transmembrane region" description="Helical" evidence="15">
    <location>
        <begin position="590"/>
        <end position="609"/>
    </location>
</feature>
<evidence type="ECO:0000313" key="19">
    <source>
        <dbReference type="Proteomes" id="UP000001645"/>
    </source>
</evidence>
<comment type="subcellular location">
    <subcellularLocation>
        <location evidence="2 15">Membrane</location>
        <topology evidence="2 15">Multi-pass membrane protein</topology>
    </subcellularLocation>
</comment>
<feature type="binding site" evidence="13">
    <location>
        <position position="320"/>
    </location>
    <ligand>
        <name>ATP</name>
        <dbReference type="ChEBI" id="CHEBI:30616"/>
    </ligand>
</feature>
<evidence type="ECO:0000256" key="5">
    <source>
        <dbReference type="ARBA" id="ARBA00022723"/>
    </source>
</evidence>
<comment type="cofactor">
    <cofactor evidence="1 14">
        <name>Mg(2+)</name>
        <dbReference type="ChEBI" id="CHEBI:18420"/>
    </cofactor>
</comment>
<evidence type="ECO:0000256" key="8">
    <source>
        <dbReference type="ARBA" id="ARBA00022842"/>
    </source>
</evidence>
<keyword evidence="16" id="KW-0175">Coiled coil</keyword>
<feature type="binding site" evidence="13">
    <location>
        <position position="181"/>
    </location>
    <ligand>
        <name>ATP</name>
        <dbReference type="ChEBI" id="CHEBI:30616"/>
    </ligand>
</feature>
<name>A0A803YI49_MELGA</name>
<feature type="binding site" evidence="13">
    <location>
        <position position="179"/>
    </location>
    <ligand>
        <name>ATP</name>
        <dbReference type="ChEBI" id="CHEBI:30616"/>
    </ligand>
</feature>
<feature type="binding site" evidence="13">
    <location>
        <position position="57"/>
    </location>
    <ligand>
        <name>ATP</name>
        <dbReference type="ChEBI" id="CHEBI:30616"/>
    </ligand>
</feature>
<keyword evidence="11 15" id="KW-0472">Membrane</keyword>
<evidence type="ECO:0000256" key="12">
    <source>
        <dbReference type="ARBA" id="ARBA00034036"/>
    </source>
</evidence>
<evidence type="ECO:0000256" key="16">
    <source>
        <dbReference type="SAM" id="Coils"/>
    </source>
</evidence>
<feature type="binding site" evidence="13">
    <location>
        <position position="98"/>
    </location>
    <ligand>
        <name>ATP</name>
        <dbReference type="ChEBI" id="CHEBI:30616"/>
    </ligand>
</feature>
<evidence type="ECO:0000256" key="10">
    <source>
        <dbReference type="ARBA" id="ARBA00022989"/>
    </source>
</evidence>
<evidence type="ECO:0000256" key="7">
    <source>
        <dbReference type="ARBA" id="ARBA00022840"/>
    </source>
</evidence>
<keyword evidence="4 15" id="KW-0812">Transmembrane</keyword>
<evidence type="ECO:0000256" key="9">
    <source>
        <dbReference type="ARBA" id="ARBA00022967"/>
    </source>
</evidence>
<comment type="similarity">
    <text evidence="3 15">Belongs to the cation transport ATPase (P-type) (TC 3.A.3) family. Type IV subfamily.</text>
</comment>
<evidence type="ECO:0000256" key="4">
    <source>
        <dbReference type="ARBA" id="ARBA00022692"/>
    </source>
</evidence>
<dbReference type="AlphaFoldDB" id="A0A803YI49"/>
<feature type="transmembrane region" description="Helical" evidence="15">
    <location>
        <begin position="516"/>
        <end position="533"/>
    </location>
</feature>
<dbReference type="GO" id="GO:0140326">
    <property type="term" value="F:ATPase-coupled intramembrane lipid transporter activity"/>
    <property type="evidence" value="ECO:0007669"/>
    <property type="project" value="UniProtKB-EC"/>
</dbReference>
<dbReference type="SUPFAM" id="SSF81665">
    <property type="entry name" value="Calcium ATPase, transmembrane domain M"/>
    <property type="match status" value="1"/>
</dbReference>
<proteinExistence type="inferred from homology"/>
<dbReference type="EC" id="7.6.2.1" evidence="15"/>
<keyword evidence="8 14" id="KW-0460">Magnesium</keyword>
<dbReference type="Proteomes" id="UP000001645">
    <property type="component" value="Chromosome Z"/>
</dbReference>
<dbReference type="GO" id="GO:0005524">
    <property type="term" value="F:ATP binding"/>
    <property type="evidence" value="ECO:0007669"/>
    <property type="project" value="UniProtKB-UniRule"/>
</dbReference>
<dbReference type="Gene3D" id="3.40.50.1000">
    <property type="entry name" value="HAD superfamily/HAD-like"/>
    <property type="match status" value="1"/>
</dbReference>
<keyword evidence="9 15" id="KW-1278">Translocase</keyword>
<sequence length="673" mass="76871">MYADGKFLFYDHYLIEQIKSKKEPEIQEFFLLLSVCHTVMVDVSDGQINYQAASPDEGALVTAARNFGYVFLSRTQNTITISEMGTERTYDVLAILDFNSDRKRMSVIVRDSNGRIRLYCKGADTVIFERLHPRNLKREATEEALDLLGATAIEDKLQDGVPETISKLSKADIKIWVLTGDKKETAENIGFSCELLTDETTICYGEDISGLLQTRLENQRNRAGSTSHSSLRMNEPFFQGSRNRALIITGSWLNEILLEKKKKKKKKLKLKFPKTEEEKQKQIEKKRRAEAYKEQQQKNFVDLACECKAVICCRVTPKQKAMVVDLVKKYKKAITLAIGDGANDVNMIKTAHIGVGISGQEGMQAVMSSDYSFGQFRYLQRLLLVHGRWSYIRMCKFLRYFFYKNFAFTLVHIWYSFFNGFSAQTAYEDWFITLYNVLYSSLPVLLVGLFDQDVSDKLSLRFPRLYVLGQKDLLFNYKKFFRSLLHGAMTSLVIFFIPYGAYLQTMGQDGEAPSDYQSFAVTAATSLVFVVNLQIGLDTSYWTFVNAFSVFGSIAIYFGITFDFHSAGIHVLFPSAFQFTGTAPNALKQLYLWLTMALTIAVCLLPVVAQRFLSMTICPSESDRVSEERRVRRCGAVSRSRTSTWPRRPRSELRTEGRTRRAVLRIPLPAPRL</sequence>
<comment type="catalytic activity">
    <reaction evidence="12 15">
        <text>ATP + H2O + phospholipidSide 1 = ADP + phosphate + phospholipidSide 2.</text>
        <dbReference type="EC" id="7.6.2.1"/>
    </reaction>
</comment>
<reference evidence="18" key="3">
    <citation type="submission" date="2025-09" db="UniProtKB">
        <authorList>
            <consortium name="Ensembl"/>
        </authorList>
    </citation>
    <scope>IDENTIFICATION</scope>
</reference>
<dbReference type="GO" id="GO:0000287">
    <property type="term" value="F:magnesium ion binding"/>
    <property type="evidence" value="ECO:0007669"/>
    <property type="project" value="UniProtKB-UniRule"/>
</dbReference>
<dbReference type="Pfam" id="PF13246">
    <property type="entry name" value="Cation_ATPase"/>
    <property type="match status" value="1"/>
</dbReference>
<dbReference type="InterPro" id="IPR032630">
    <property type="entry name" value="P_typ_ATPase_c"/>
</dbReference>
<feature type="binding site" evidence="13">
    <location>
        <position position="180"/>
    </location>
    <ligand>
        <name>ATP</name>
        <dbReference type="ChEBI" id="CHEBI:30616"/>
    </ligand>
</feature>
<dbReference type="GO" id="GO:0045332">
    <property type="term" value="P:phospholipid translocation"/>
    <property type="evidence" value="ECO:0007669"/>
    <property type="project" value="TreeGrafter"/>
</dbReference>
<reference evidence="18" key="2">
    <citation type="submission" date="2025-08" db="UniProtKB">
        <authorList>
            <consortium name="Ensembl"/>
        </authorList>
    </citation>
    <scope>IDENTIFICATION</scope>
</reference>
<dbReference type="GeneTree" id="ENSGT00940000158002"/>
<dbReference type="InterPro" id="IPR036412">
    <property type="entry name" value="HAD-like_sf"/>
</dbReference>
<evidence type="ECO:0000259" key="17">
    <source>
        <dbReference type="Pfam" id="PF16212"/>
    </source>
</evidence>
<feature type="binding site" evidence="13">
    <location>
        <position position="314"/>
    </location>
    <ligand>
        <name>ATP</name>
        <dbReference type="ChEBI" id="CHEBI:30616"/>
    </ligand>
</feature>
<gene>
    <name evidence="18" type="primary">LOC104914730</name>
</gene>
<dbReference type="NCBIfam" id="TIGR01652">
    <property type="entry name" value="ATPase-Plipid"/>
    <property type="match status" value="1"/>
</dbReference>
<evidence type="ECO:0000313" key="18">
    <source>
        <dbReference type="Ensembl" id="ENSMGAP00000031447.1"/>
    </source>
</evidence>
<dbReference type="PANTHER" id="PTHR24092">
    <property type="entry name" value="PROBABLE PHOSPHOLIPID-TRANSPORTING ATPASE"/>
    <property type="match status" value="1"/>
</dbReference>
<dbReference type="Ensembl" id="ENSMGAT00000031484.1">
    <property type="protein sequence ID" value="ENSMGAP00000031447.1"/>
    <property type="gene ID" value="ENSMGAG00000018982.1"/>
</dbReference>
<dbReference type="GO" id="GO:0016887">
    <property type="term" value="F:ATP hydrolysis activity"/>
    <property type="evidence" value="ECO:0007669"/>
    <property type="project" value="InterPro"/>
</dbReference>
<evidence type="ECO:0000256" key="14">
    <source>
        <dbReference type="PIRSR" id="PIRSR606539-3"/>
    </source>
</evidence>
<accession>A0A803YI49</accession>
<feature type="transmembrane region" description="Helical" evidence="15">
    <location>
        <begin position="430"/>
        <end position="450"/>
    </location>
</feature>
<evidence type="ECO:0000256" key="3">
    <source>
        <dbReference type="ARBA" id="ARBA00008109"/>
    </source>
</evidence>
<dbReference type="SUPFAM" id="SSF56784">
    <property type="entry name" value="HAD-like"/>
    <property type="match status" value="1"/>
</dbReference>
<dbReference type="SUPFAM" id="SSF81660">
    <property type="entry name" value="Metal cation-transporting ATPase, ATP-binding domain N"/>
    <property type="match status" value="1"/>
</dbReference>
<keyword evidence="19" id="KW-1185">Reference proteome</keyword>
<reference evidence="18 19" key="1">
    <citation type="journal article" date="2010" name="PLoS Biol.">
        <title>Multi-platform next-generation sequencing of the domestic turkey (Meleagris gallopavo): genome assembly and analysis.</title>
        <authorList>
            <person name="Dalloul R.A."/>
            <person name="Long J.A."/>
            <person name="Zimin A.V."/>
            <person name="Aslam L."/>
            <person name="Beal K."/>
            <person name="Blomberg L.A."/>
            <person name="Bouffard P."/>
            <person name="Burt D.W."/>
            <person name="Crasta O."/>
            <person name="Crooijmans R.P."/>
            <person name="Cooper K."/>
            <person name="Coulombe R.A."/>
            <person name="De S."/>
            <person name="Delany M.E."/>
            <person name="Dodgson J.B."/>
            <person name="Dong J.J."/>
            <person name="Evans C."/>
            <person name="Frederickson K.M."/>
            <person name="Flicek P."/>
            <person name="Florea L."/>
            <person name="Folkerts O."/>
            <person name="Groenen M.A."/>
            <person name="Harkins T.T."/>
            <person name="Herrero J."/>
            <person name="Hoffmann S."/>
            <person name="Megens H.J."/>
            <person name="Jiang A."/>
            <person name="de Jong P."/>
            <person name="Kaiser P."/>
            <person name="Kim H."/>
            <person name="Kim K.W."/>
            <person name="Kim S."/>
            <person name="Langenberger D."/>
            <person name="Lee M.K."/>
            <person name="Lee T."/>
            <person name="Mane S."/>
            <person name="Marcais G."/>
            <person name="Marz M."/>
            <person name="McElroy A.P."/>
            <person name="Modise T."/>
            <person name="Nefedov M."/>
            <person name="Notredame C."/>
            <person name="Paton I.R."/>
            <person name="Payne W.S."/>
            <person name="Pertea G."/>
            <person name="Prickett D."/>
            <person name="Puiu D."/>
            <person name="Qioa D."/>
            <person name="Raineri E."/>
            <person name="Ruffier M."/>
            <person name="Salzberg S.L."/>
            <person name="Schatz M.C."/>
            <person name="Scheuring C."/>
            <person name="Schmidt C.J."/>
            <person name="Schroeder S."/>
            <person name="Searle S.M."/>
            <person name="Smith E.J."/>
            <person name="Smith J."/>
            <person name="Sonstegard T.S."/>
            <person name="Stadler P.F."/>
            <person name="Tafer H."/>
            <person name="Tu Z.J."/>
            <person name="Van Tassell C.P."/>
            <person name="Vilella A.J."/>
            <person name="Williams K.P."/>
            <person name="Yorke J.A."/>
            <person name="Zhang L."/>
            <person name="Zhang H.B."/>
            <person name="Zhang X."/>
            <person name="Zhang Y."/>
            <person name="Reed K.M."/>
        </authorList>
    </citation>
    <scope>NUCLEOTIDE SEQUENCE [LARGE SCALE GENOMIC DNA]</scope>
</reference>
<feature type="transmembrane region" description="Helical" evidence="15">
    <location>
        <begin position="540"/>
        <end position="560"/>
    </location>
</feature>
<dbReference type="GO" id="GO:0007030">
    <property type="term" value="P:Golgi organization"/>
    <property type="evidence" value="ECO:0007669"/>
    <property type="project" value="TreeGrafter"/>
</dbReference>
<feature type="domain" description="P-type ATPase C-terminal" evidence="17">
    <location>
        <begin position="366"/>
        <end position="619"/>
    </location>
</feature>
<keyword evidence="7 13" id="KW-0067">ATP-binding</keyword>
<feature type="binding site" evidence="13">
    <location>
        <position position="343"/>
    </location>
    <ligand>
        <name>ATP</name>
        <dbReference type="ChEBI" id="CHEBI:30616"/>
    </ligand>
</feature>
<feature type="binding site" evidence="14">
    <location>
        <position position="340"/>
    </location>
    <ligand>
        <name>Mg(2+)</name>
        <dbReference type="ChEBI" id="CHEBI:18420"/>
    </ligand>
</feature>
<evidence type="ECO:0000256" key="2">
    <source>
        <dbReference type="ARBA" id="ARBA00004141"/>
    </source>
</evidence>
<dbReference type="PANTHER" id="PTHR24092:SF48">
    <property type="entry name" value="PHOSPHOLIPID-TRANSPORTING ATPASE IC"/>
    <property type="match status" value="1"/>
</dbReference>
<feature type="binding site" evidence="13">
    <location>
        <position position="344"/>
    </location>
    <ligand>
        <name>ATP</name>
        <dbReference type="ChEBI" id="CHEBI:30616"/>
    </ligand>
</feature>
<dbReference type="Gene3D" id="3.40.1110.10">
    <property type="entry name" value="Calcium-transporting ATPase, cytoplasmic domain N"/>
    <property type="match status" value="1"/>
</dbReference>
<feature type="binding site" evidence="14">
    <location>
        <position position="344"/>
    </location>
    <ligand>
        <name>Mg(2+)</name>
        <dbReference type="ChEBI" id="CHEBI:18420"/>
    </ligand>
</feature>
<dbReference type="InterPro" id="IPR023298">
    <property type="entry name" value="ATPase_P-typ_TM_dom_sf"/>
</dbReference>
<protein>
    <recommendedName>
        <fullName evidence="15">Phospholipid-transporting ATPase</fullName>
        <ecNumber evidence="15">7.6.2.1</ecNumber>
    </recommendedName>
</protein>
<evidence type="ECO:0000256" key="13">
    <source>
        <dbReference type="PIRSR" id="PIRSR606539-2"/>
    </source>
</evidence>
<organism evidence="18 19">
    <name type="scientific">Meleagris gallopavo</name>
    <name type="common">Wild turkey</name>
    <dbReference type="NCBI Taxonomy" id="9103"/>
    <lineage>
        <taxon>Eukaryota</taxon>
        <taxon>Metazoa</taxon>
        <taxon>Chordata</taxon>
        <taxon>Craniata</taxon>
        <taxon>Vertebrata</taxon>
        <taxon>Euteleostomi</taxon>
        <taxon>Archelosauria</taxon>
        <taxon>Archosauria</taxon>
        <taxon>Dinosauria</taxon>
        <taxon>Saurischia</taxon>
        <taxon>Theropoda</taxon>
        <taxon>Coelurosauria</taxon>
        <taxon>Aves</taxon>
        <taxon>Neognathae</taxon>
        <taxon>Galloanserae</taxon>
        <taxon>Galliformes</taxon>
        <taxon>Phasianidae</taxon>
        <taxon>Meleagridinae</taxon>
        <taxon>Meleagris</taxon>
    </lineage>
</organism>
<dbReference type="InterPro" id="IPR001757">
    <property type="entry name" value="P_typ_ATPase"/>
</dbReference>
<keyword evidence="5 14" id="KW-0479">Metal-binding</keyword>
<dbReference type="InterPro" id="IPR023214">
    <property type="entry name" value="HAD_sf"/>
</dbReference>
<evidence type="ECO:0000256" key="6">
    <source>
        <dbReference type="ARBA" id="ARBA00022741"/>
    </source>
</evidence>
<evidence type="ECO:0000256" key="11">
    <source>
        <dbReference type="ARBA" id="ARBA00023136"/>
    </source>
</evidence>
<keyword evidence="10 15" id="KW-1133">Transmembrane helix</keyword>
<feature type="transmembrane region" description="Helical" evidence="15">
    <location>
        <begin position="397"/>
        <end position="418"/>
    </location>
</feature>
<dbReference type="GO" id="GO:0005802">
    <property type="term" value="C:trans-Golgi network"/>
    <property type="evidence" value="ECO:0007669"/>
    <property type="project" value="TreeGrafter"/>
</dbReference>
<dbReference type="InterPro" id="IPR006539">
    <property type="entry name" value="P-type_ATPase_IV"/>
</dbReference>
<keyword evidence="6 13" id="KW-0547">Nucleotide-binding</keyword>
<feature type="coiled-coil region" evidence="16">
    <location>
        <begin position="258"/>
        <end position="299"/>
    </location>
</feature>
<dbReference type="GO" id="GO:0005886">
    <property type="term" value="C:plasma membrane"/>
    <property type="evidence" value="ECO:0007669"/>
    <property type="project" value="TreeGrafter"/>
</dbReference>
<dbReference type="Pfam" id="PF16212">
    <property type="entry name" value="PhoLip_ATPase_C"/>
    <property type="match status" value="1"/>
</dbReference>